<dbReference type="Proteomes" id="UP001064048">
    <property type="component" value="Chromosome 30"/>
</dbReference>
<reference evidence="1 2" key="1">
    <citation type="journal article" date="2022" name="Genome Biol. Evol.">
        <title>The Spruce Budworm Genome: Reconstructing the Evolutionary History of Antifreeze Proteins.</title>
        <authorList>
            <person name="Beliveau C."/>
            <person name="Gagne P."/>
            <person name="Picq S."/>
            <person name="Vernygora O."/>
            <person name="Keeling C.I."/>
            <person name="Pinkney K."/>
            <person name="Doucet D."/>
            <person name="Wen F."/>
            <person name="Johnston J.S."/>
            <person name="Maaroufi H."/>
            <person name="Boyle B."/>
            <person name="Laroche J."/>
            <person name="Dewar K."/>
            <person name="Juretic N."/>
            <person name="Blackburn G."/>
            <person name="Nisole A."/>
            <person name="Brunet B."/>
            <person name="Brandao M."/>
            <person name="Lumley L."/>
            <person name="Duan J."/>
            <person name="Quan G."/>
            <person name="Lucarotti C.J."/>
            <person name="Roe A.D."/>
            <person name="Sperling F.A.H."/>
            <person name="Levesque R.C."/>
            <person name="Cusson M."/>
        </authorList>
    </citation>
    <scope>NUCLEOTIDE SEQUENCE [LARGE SCALE GENOMIC DNA]</scope>
    <source>
        <strain evidence="1">Glfc:IPQL:Cfum</strain>
    </source>
</reference>
<keyword evidence="2" id="KW-1185">Reference proteome</keyword>
<proteinExistence type="predicted"/>
<evidence type="ECO:0000313" key="1">
    <source>
        <dbReference type="EMBL" id="KAI8431532.1"/>
    </source>
</evidence>
<gene>
    <name evidence="1" type="ORF">MSG28_016032</name>
</gene>
<protein>
    <submittedName>
        <fullName evidence="1">Uncharacterized protein</fullName>
    </submittedName>
</protein>
<sequence>MKKRVRKKILLKRLFQLTQSYQNSSSSSNLCFQLFQLIQSYQNSSSSSNICFQLFQLTQSYQNSSSSSNLCFQLFQLTQSYQNSSSSSNPFFQLFQLTQSYQNSSSSSNFCFQLFQLTRQNPTISQPMLLGVPSLIAANFDPSRSTVVLIHGWTLEPPRPGFNLNSNAFLSTDGIFTEAMHTNAGVTGLVQPVADVDFYPNGGTTMAGCRCGDAVSLLVSSHCGHDTFSRQYDPLPESGCGQ</sequence>
<comment type="caution">
    <text evidence="1">The sequence shown here is derived from an EMBL/GenBank/DDBJ whole genome shotgun (WGS) entry which is preliminary data.</text>
</comment>
<accession>A0ACC0K533</accession>
<dbReference type="EMBL" id="CM046130">
    <property type="protein sequence ID" value="KAI8431532.1"/>
    <property type="molecule type" value="Genomic_DNA"/>
</dbReference>
<organism evidence="1 2">
    <name type="scientific">Choristoneura fumiferana</name>
    <name type="common">Spruce budworm moth</name>
    <name type="synonym">Archips fumiferana</name>
    <dbReference type="NCBI Taxonomy" id="7141"/>
    <lineage>
        <taxon>Eukaryota</taxon>
        <taxon>Metazoa</taxon>
        <taxon>Ecdysozoa</taxon>
        <taxon>Arthropoda</taxon>
        <taxon>Hexapoda</taxon>
        <taxon>Insecta</taxon>
        <taxon>Pterygota</taxon>
        <taxon>Neoptera</taxon>
        <taxon>Endopterygota</taxon>
        <taxon>Lepidoptera</taxon>
        <taxon>Glossata</taxon>
        <taxon>Ditrysia</taxon>
        <taxon>Tortricoidea</taxon>
        <taxon>Tortricidae</taxon>
        <taxon>Tortricinae</taxon>
        <taxon>Choristoneura</taxon>
    </lineage>
</organism>
<name>A0ACC0K533_CHOFU</name>
<evidence type="ECO:0000313" key="2">
    <source>
        <dbReference type="Proteomes" id="UP001064048"/>
    </source>
</evidence>